<reference evidence="5 6" key="1">
    <citation type="journal article" date="2018" name="BMC Genomics">
        <title>Genes significantly associated with lineage II food isolates of Listeria monocytogenes.</title>
        <authorList>
            <person name="Pirone-Davies C."/>
            <person name="Chen Y."/>
            <person name="Pightling A."/>
            <person name="Ryan G."/>
            <person name="Wang Y."/>
            <person name="Yao K."/>
            <person name="Hoffmann M."/>
            <person name="Allard M.W."/>
        </authorList>
    </citation>
    <scope>NUCLEOTIDE SEQUENCE [LARGE SCALE GENOMIC DNA]</scope>
    <source>
        <strain evidence="5 6">PNUSAL000550</strain>
    </source>
</reference>
<dbReference type="Pfam" id="PF06338">
    <property type="entry name" value="ComK"/>
    <property type="match status" value="1"/>
</dbReference>
<dbReference type="EMBL" id="AALEDS010000005">
    <property type="protein sequence ID" value="ECY6544267.1"/>
    <property type="molecule type" value="Genomic_DNA"/>
</dbReference>
<dbReference type="Proteomes" id="UP000339309">
    <property type="component" value="Unassembled WGS sequence"/>
</dbReference>
<keyword evidence="1" id="KW-1133">Transmembrane helix</keyword>
<evidence type="ECO:0000313" key="2">
    <source>
        <dbReference type="EMBL" id="EAC4552508.1"/>
    </source>
</evidence>
<reference evidence="3" key="3">
    <citation type="submission" date="2019-05" db="EMBL/GenBank/DDBJ databases">
        <authorList>
            <consortium name="GenomeTrakr: Next Generation Sequencing Network for Food Pathogen Tracability"/>
        </authorList>
    </citation>
    <scope>NUCLEOTIDE SEQUENCE</scope>
    <source>
        <strain evidence="3">MOD1-LS1162</strain>
    </source>
</reference>
<feature type="transmembrane region" description="Helical" evidence="1">
    <location>
        <begin position="80"/>
        <end position="98"/>
    </location>
</feature>
<evidence type="ECO:0000313" key="7">
    <source>
        <dbReference type="Proteomes" id="UP000339309"/>
    </source>
</evidence>
<dbReference type="EMBL" id="AAAIKW010000004">
    <property type="protein sequence ID" value="EAC4552508.1"/>
    <property type="molecule type" value="Genomic_DNA"/>
</dbReference>
<evidence type="ECO:0000256" key="1">
    <source>
        <dbReference type="SAM" id="Phobius"/>
    </source>
</evidence>
<name>A0A5L7URJ2_LISMN</name>
<comment type="caution">
    <text evidence="4">The sequence shown here is derived from an EMBL/GenBank/DDBJ whole genome shotgun (WGS) entry which is preliminary data.</text>
</comment>
<dbReference type="Proteomes" id="UP000272537">
    <property type="component" value="Unassembled WGS sequence"/>
</dbReference>
<evidence type="ECO:0000313" key="5">
    <source>
        <dbReference type="EMBL" id="RKA07540.1"/>
    </source>
</evidence>
<dbReference type="Proteomes" id="UP000364988">
    <property type="component" value="Unassembled WGS sequence"/>
</dbReference>
<evidence type="ECO:0000313" key="4">
    <source>
        <dbReference type="EMBL" id="ECY6544267.1"/>
    </source>
</evidence>
<dbReference type="GO" id="GO:0030420">
    <property type="term" value="P:establishment of competence for transformation"/>
    <property type="evidence" value="ECO:0007669"/>
    <property type="project" value="InterPro"/>
</dbReference>
<organism evidence="4 8">
    <name type="scientific">Listeria monocytogenes</name>
    <dbReference type="NCBI Taxonomy" id="1639"/>
    <lineage>
        <taxon>Bacteria</taxon>
        <taxon>Bacillati</taxon>
        <taxon>Bacillota</taxon>
        <taxon>Bacilli</taxon>
        <taxon>Bacillales</taxon>
        <taxon>Listeriaceae</taxon>
        <taxon>Listeria</taxon>
    </lineage>
</organism>
<gene>
    <name evidence="5" type="primary">comk_2</name>
    <name evidence="2" type="ORF">ABZ57_08435</name>
    <name evidence="3" type="ORF">BW786_10040</name>
    <name evidence="5" type="ORF">DYZ80_01909</name>
    <name evidence="4" type="ORF">F6436_07995</name>
</gene>
<evidence type="ECO:0000313" key="6">
    <source>
        <dbReference type="Proteomes" id="UP000272537"/>
    </source>
</evidence>
<reference evidence="4 8" key="4">
    <citation type="submission" date="2019-09" db="EMBL/GenBank/DDBJ databases">
        <authorList>
            <consortium name="GenomeTrakr network: Whole genome sequencing for foodborne pathogen traceback"/>
        </authorList>
    </citation>
    <scope>NUCLEOTIDE SEQUENCE [LARGE SCALE GENOMIC DNA]</scope>
    <source>
        <strain evidence="4 8">FLAG-55987</strain>
    </source>
</reference>
<accession>A0A5L7URJ2</accession>
<evidence type="ECO:0000313" key="3">
    <source>
        <dbReference type="EMBL" id="EAK9658798.1"/>
    </source>
</evidence>
<dbReference type="EMBL" id="QXLS01000004">
    <property type="protein sequence ID" value="RKA07540.1"/>
    <property type="molecule type" value="Genomic_DNA"/>
</dbReference>
<dbReference type="InterPro" id="IPR010461">
    <property type="entry name" value="ComK"/>
</dbReference>
<keyword evidence="1" id="KW-0472">Membrane</keyword>
<dbReference type="EMBL" id="AACKIA010000004">
    <property type="protein sequence ID" value="EAK9658798.1"/>
    <property type="molecule type" value="Genomic_DNA"/>
</dbReference>
<keyword evidence="1" id="KW-0812">Transmembrane</keyword>
<reference evidence="2 7" key="2">
    <citation type="submission" date="2018-06" db="EMBL/GenBank/DDBJ databases">
        <authorList>
            <consortium name="PulseNet: The National Subtyping Network for Foodborne Disease Surveillance"/>
            <person name="Tarr C.L."/>
            <person name="Trees E."/>
            <person name="Katz L.S."/>
            <person name="Carleton-Romer H.A."/>
            <person name="Stroika S."/>
            <person name="Kucerova Z."/>
            <person name="Roache K.F."/>
            <person name="Sabol A.L."/>
            <person name="Besser J."/>
            <person name="Gerner-Smidt P."/>
        </authorList>
    </citation>
    <scope>NUCLEOTIDE SEQUENCE [LARGE SCALE GENOMIC DNA]</scope>
    <source>
        <strain evidence="2 7">2015L-6227</strain>
    </source>
</reference>
<evidence type="ECO:0000313" key="8">
    <source>
        <dbReference type="Proteomes" id="UP000364988"/>
    </source>
</evidence>
<proteinExistence type="predicted"/>
<sequence>MKKEQISTQFYEVNPHTMIIFPKKSGSIVYSEIYEVDSHYTSKFTPFELIKTSCNFFGSSYEGGRRNGIPKIKTSCQKDVFIFYYYIEETFFLWLIIYDRLML</sequence>
<dbReference type="AlphaFoldDB" id="A0A5L7URJ2"/>
<protein>
    <submittedName>
        <fullName evidence="4">Competence protein ComK</fullName>
    </submittedName>
    <submittedName>
        <fullName evidence="5">Competence transcription factor</fullName>
    </submittedName>
</protein>